<dbReference type="PANTHER" id="PTHR33567">
    <property type="entry name" value="CHROMATE ION TRANSPORTER (EUROFUNG)"/>
    <property type="match status" value="1"/>
</dbReference>
<reference evidence="8 9" key="1">
    <citation type="submission" date="2016-01" db="EMBL/GenBank/DDBJ databases">
        <authorList>
            <person name="Oliw E.H."/>
        </authorList>
    </citation>
    <scope>NUCLEOTIDE SEQUENCE [LARGE SCALE GENOMIC DNA]</scope>
    <source>
        <strain evidence="8 9">DY10</strain>
    </source>
</reference>
<feature type="transmembrane region" description="Helical" evidence="7">
    <location>
        <begin position="155"/>
        <end position="181"/>
    </location>
</feature>
<feature type="transmembrane region" description="Helical" evidence="7">
    <location>
        <begin position="88"/>
        <end position="114"/>
    </location>
</feature>
<feature type="transmembrane region" description="Helical" evidence="7">
    <location>
        <begin position="237"/>
        <end position="255"/>
    </location>
</feature>
<keyword evidence="3" id="KW-1003">Cell membrane</keyword>
<dbReference type="EMBL" id="CP014263">
    <property type="protein sequence ID" value="AQG78906.1"/>
    <property type="molecule type" value="Genomic_DNA"/>
</dbReference>
<feature type="transmembrane region" description="Helical" evidence="7">
    <location>
        <begin position="302"/>
        <end position="327"/>
    </location>
</feature>
<dbReference type="STRING" id="1178516.AWR27_05935"/>
<evidence type="ECO:0000256" key="4">
    <source>
        <dbReference type="ARBA" id="ARBA00022692"/>
    </source>
</evidence>
<keyword evidence="9" id="KW-1185">Reference proteome</keyword>
<dbReference type="GO" id="GO:0015109">
    <property type="term" value="F:chromate transmembrane transporter activity"/>
    <property type="evidence" value="ECO:0007669"/>
    <property type="project" value="InterPro"/>
</dbReference>
<protein>
    <submittedName>
        <fullName evidence="8">Chromate transporter</fullName>
    </submittedName>
</protein>
<name>A0A1P9WU39_9BACT</name>
<evidence type="ECO:0000256" key="3">
    <source>
        <dbReference type="ARBA" id="ARBA00022475"/>
    </source>
</evidence>
<feature type="transmembrane region" description="Helical" evidence="7">
    <location>
        <begin position="339"/>
        <end position="359"/>
    </location>
</feature>
<dbReference type="RefSeq" id="WP_077130349.1">
    <property type="nucleotide sequence ID" value="NZ_CP014263.1"/>
</dbReference>
<dbReference type="PANTHER" id="PTHR33567:SF3">
    <property type="entry name" value="CHROMATE ION TRANSPORTER (EUROFUNG)"/>
    <property type="match status" value="1"/>
</dbReference>
<dbReference type="Proteomes" id="UP000187941">
    <property type="component" value="Chromosome"/>
</dbReference>
<dbReference type="PIRSF" id="PIRSF004810">
    <property type="entry name" value="ChrA"/>
    <property type="match status" value="1"/>
</dbReference>
<sequence length="400" mass="44016">MLPNLSTIRPVRKIRYIIFLKDVLILALTTFGGPQVHLAMFYDRFVRLRGYLTEAELMELNALCQVLPGPTSTQTITALGFKIGGPNLAYLTLLIWVLPAVSIMTAAGMGVYYLEQNYLSLRFARYIQPMAVGFLVVSGYRIGKMVIQSQISLTLAIMAAVAAYIFRSPVMTPIVIVVGGLTTALTYQKQERMTKEPLQVQWANFFLWLGVLLAAAGLGAVTQLLPVRLFENFYRNGSLVFGGGQVLTPMLYNEFVAFKHYLTREEFLSGLGLVQALPGPVFSFASYIGALSMRDAGMNGQFWGSFVSTAGIFLPGTFLIFFVYRFWAQLKRYRVVRASLDGINAASTGLTAAAAVALFEPMAPHWPSVVVVLLTMAALLYTRIPPFVLILAGLLAGVFL</sequence>
<dbReference type="KEGG" id="smon:AWR27_05935"/>
<evidence type="ECO:0000256" key="6">
    <source>
        <dbReference type="ARBA" id="ARBA00023136"/>
    </source>
</evidence>
<dbReference type="OrthoDB" id="9788907at2"/>
<keyword evidence="6 7" id="KW-0472">Membrane</keyword>
<keyword evidence="4 7" id="KW-0812">Transmembrane</keyword>
<comment type="subcellular location">
    <subcellularLocation>
        <location evidence="1">Cell membrane</location>
        <topology evidence="1">Multi-pass membrane protein</topology>
    </subcellularLocation>
</comment>
<dbReference type="InterPro" id="IPR014047">
    <property type="entry name" value="Chr_Tranpt_l_chain"/>
</dbReference>
<evidence type="ECO:0000256" key="5">
    <source>
        <dbReference type="ARBA" id="ARBA00022989"/>
    </source>
</evidence>
<evidence type="ECO:0000256" key="2">
    <source>
        <dbReference type="ARBA" id="ARBA00005262"/>
    </source>
</evidence>
<comment type="similarity">
    <text evidence="2">Belongs to the chromate ion transporter (CHR) (TC 2.A.51) family.</text>
</comment>
<feature type="transmembrane region" description="Helical" evidence="7">
    <location>
        <begin position="126"/>
        <end position="143"/>
    </location>
</feature>
<feature type="transmembrane region" description="Helical" evidence="7">
    <location>
        <begin position="371"/>
        <end position="399"/>
    </location>
</feature>
<feature type="transmembrane region" description="Helical" evidence="7">
    <location>
        <begin position="23"/>
        <end position="42"/>
    </location>
</feature>
<accession>A0A1P9WU39</accession>
<dbReference type="Pfam" id="PF02417">
    <property type="entry name" value="Chromate_transp"/>
    <property type="match status" value="2"/>
</dbReference>
<gene>
    <name evidence="8" type="ORF">AWR27_05935</name>
</gene>
<organism evidence="8 9">
    <name type="scientific">Spirosoma montaniterrae</name>
    <dbReference type="NCBI Taxonomy" id="1178516"/>
    <lineage>
        <taxon>Bacteria</taxon>
        <taxon>Pseudomonadati</taxon>
        <taxon>Bacteroidota</taxon>
        <taxon>Cytophagia</taxon>
        <taxon>Cytophagales</taxon>
        <taxon>Cytophagaceae</taxon>
        <taxon>Spirosoma</taxon>
    </lineage>
</organism>
<dbReference type="AlphaFoldDB" id="A0A1P9WU39"/>
<evidence type="ECO:0000313" key="9">
    <source>
        <dbReference type="Proteomes" id="UP000187941"/>
    </source>
</evidence>
<keyword evidence="5 7" id="KW-1133">Transmembrane helix</keyword>
<dbReference type="GO" id="GO:0005886">
    <property type="term" value="C:plasma membrane"/>
    <property type="evidence" value="ECO:0007669"/>
    <property type="project" value="UniProtKB-SubCell"/>
</dbReference>
<evidence type="ECO:0000313" key="8">
    <source>
        <dbReference type="EMBL" id="AQG78906.1"/>
    </source>
</evidence>
<dbReference type="NCBIfam" id="TIGR00937">
    <property type="entry name" value="2A51"/>
    <property type="match status" value="1"/>
</dbReference>
<dbReference type="InterPro" id="IPR003370">
    <property type="entry name" value="Chromate_transpt"/>
</dbReference>
<feature type="transmembrane region" description="Helical" evidence="7">
    <location>
        <begin position="267"/>
        <end position="290"/>
    </location>
</feature>
<evidence type="ECO:0000256" key="7">
    <source>
        <dbReference type="SAM" id="Phobius"/>
    </source>
</evidence>
<proteinExistence type="inferred from homology"/>
<feature type="transmembrane region" description="Helical" evidence="7">
    <location>
        <begin position="202"/>
        <end position="225"/>
    </location>
</feature>
<evidence type="ECO:0000256" key="1">
    <source>
        <dbReference type="ARBA" id="ARBA00004651"/>
    </source>
</evidence>